<dbReference type="InterPro" id="IPR020843">
    <property type="entry name" value="ER"/>
</dbReference>
<dbReference type="InterPro" id="IPR006162">
    <property type="entry name" value="Ppantetheine_attach_site"/>
</dbReference>
<dbReference type="RefSeq" id="XP_044723853.1">
    <property type="nucleotide sequence ID" value="XM_044860220.1"/>
</dbReference>
<dbReference type="Pfam" id="PF02801">
    <property type="entry name" value="Ketoacyl-synt_C"/>
    <property type="match status" value="1"/>
</dbReference>
<keyword evidence="6" id="KW-0560">Oxidoreductase</keyword>
<dbReference type="Pfam" id="PF21089">
    <property type="entry name" value="PKS_DH_N"/>
    <property type="match status" value="1"/>
</dbReference>
<dbReference type="InterPro" id="IPR057326">
    <property type="entry name" value="KR_dom"/>
</dbReference>
<dbReference type="InterPro" id="IPR032821">
    <property type="entry name" value="PKS_assoc"/>
</dbReference>
<dbReference type="Gene3D" id="3.30.70.3290">
    <property type="match status" value="2"/>
</dbReference>
<dbReference type="SMART" id="SM00827">
    <property type="entry name" value="PKS_AT"/>
    <property type="match status" value="1"/>
</dbReference>
<dbReference type="Pfam" id="PF23297">
    <property type="entry name" value="ACP_SdgA_C"/>
    <property type="match status" value="1"/>
</dbReference>
<dbReference type="InterPro" id="IPR009081">
    <property type="entry name" value="PP-bd_ACP"/>
</dbReference>
<dbReference type="InterPro" id="IPR056501">
    <property type="entry name" value="NAD-bd_HRPKS_sdrA"/>
</dbReference>
<dbReference type="InterPro" id="IPR049552">
    <property type="entry name" value="PKS_DH_N"/>
</dbReference>
<dbReference type="GO" id="GO:0016491">
    <property type="term" value="F:oxidoreductase activity"/>
    <property type="evidence" value="ECO:0007669"/>
    <property type="project" value="UniProtKB-KW"/>
</dbReference>
<evidence type="ECO:0000256" key="8">
    <source>
        <dbReference type="ARBA" id="ARBA00023315"/>
    </source>
</evidence>
<dbReference type="Pfam" id="PF23114">
    <property type="entry name" value="NAD-bd_HRPKS_sdrA"/>
    <property type="match status" value="1"/>
</dbReference>
<sequence length="2352" mass="256675">MAASDGTGQMPIAVVGMSCRLSGIATSPEGLWQMLSRGLTGWSRNGGNRFHMDAFWHPQAESNGSFNTRGFHLIKEDPALFDTLFFGVSHVEASAIDPQQRMLLEVAYEAFENAGMALKRLDGSDTGVYCGISNSDYDKILGMDPELSPIYRFTGTGNALVSNRISYIFNLHGPSITLDTACSSGLVGINEACKAIQAGEVTQALVGGTNLILDPDKVTVMSSMQFLSPHGRCYAFDSRANGFGRGEGVAAVVLKRLDMALADGDPIRAVIRGSNVCSDGRTPGVTMPSCDIQTRMVQRAYELAGLSPNDTIYVEAHGTGTIVGDRIEATALHDSLCKGRQRAKRLFIGSVKANVGHTESAAGLVGLIKIVLMLEKKMIPPNAMLAKPSNNIPLEDWGMEVPRRMLRWPEDALRRASVNSFGYGGTNAHVILEAADDYLDIAKPAHPPDPRASMGEHLTLGPSSTANVAKQRLFPFSHHHDGGVGALAANIKRFIADTLDDTNDALDSLAYTLSTRRSSLKVRFCVAASTCDELVDGLTNITTGSERATNHAEDLKLCFIFTGQGAQWAGMGRELLGTYPVFADSLKRSEDYLVNLGSGWRLITELERSGDTSRIHEAILSQPCCTAIQIALIDLLKSWGIRPTVACGHSSGEIAAANAAGILSAEDCLKVAYFRGRSMKLFKEQNPNLRGVVIACVNSPHSVTLSGDALALDNLQERLAAGEVFHRKLAVDHIQMVSSVTGETVRGEELDAAYWGTNLTSPVLFSDAFAEVLRTLRTDQKQSSPLAVVEIGPHAALSGPVKQIFKTSKLSGSTTYHSMLSRNQDATRTAILLARDLFVKGASIDFSQVNDPHGNAKRDVLTNLPPYNWHHITAHWCESRRSAQYRHRKFPKHDLFGVASMDKLPWLRGHCIGGQVVFPGAGFVAMVLEALKQQILSEGNAWKNMRIKFRQVFFSRALVVPDNAVGVETLMTIRPYTYTARESSTSWKEFRIFSLSATGESTEHSRGLVTAISHSANGQHLELTDSESLEFVEEAVKNSRVRLTAKELYKELSGIGMEYTGPFEGQEDMRASESSSIRPIKIPDVQAIMPSNHQQPHCVHPATLDLCFQASFASMKVRDKLRGTFVLTGIDNLEISNEVPSQPGEGMSVATCLRNRGVSNYATDQIVSSPEGATAENPVGELRCHRLEWSIDLTCAEPRRIIERCVPDSPNAAVIQRALEEASPDEANITGPASHLHQWMKLMSAGSHEPLQVDDALQDKIKSLGIYGEDRLSRLYKNENTDRCHERLAKYVKLLQFKNPNFRILEIGAGTAATSMAVLETLHDDKVASGKARLESYTFTDISTGFFNSAAQKLNRFQESLEFRRLDIEVSPEQQGFEPGSYDLVIASNVLHATHELDNTLKNVKSLLKPDGQLALMEITVPKAHLGIIFGMLPGWLSRCGFSGIDLELPDYDSAEDHYLSVMISTATGHLEPFSPAALTMTRSKSSASEPFDSESASVELESLPTTPEDPGRGPLRTVSVISGSEGHSVADHVVDLLTSAQFGINAKRTRLADAEVLDGQLVVVLLEAVNPFLATCSKSEWDKVQHILSNAGGALWVSCGGAVEARNPLHSLITGLTRCLRTENQASSVVTLDLEPNHASGNDAAEQVVRVFDHTFVRDGEILIPRLMGDSQTDEYVMDSVSTYHPRNERAIKAGRALSLQIHEPGLLDTFYWADSQRHSRRVEADEVRVELQYVSLNFKDIMIAMGELEGHTALLLEGSGKVVEVEGESILIHCGAGAVGQAAISLSQYLKAGAIYVTVGSEEKRALVREKFQIPDENIFSSRRLDFSRHILRKTNGHGVDVVLNSLSGEALQKSCSLLAPFGRFVEIGKKDLISNARLEMSSLEKNITFTAVDLALLAKAKPAVYQQLVHTVFSLISQDKIKVLSPISVNPVSELEGSFRLVQAGKHVGKLLLKLDHGMTILVQPQQSPAPKLREDCSYLLVGGAGGLGRAAIKHFASLGAKHIITLSRSGPDSQAMRELVEEMRIAGVSVVVWKGSVTDSATIESIKDYAKGLPIRGVVQGAMVLQDSRVDSMSYEQWRAAMEPKVIGTMCLHQAFGDSVDFFILLSSIAGIFGSYAQGNYSAGSTFQDSLARHRASLGLPARSIDVGSVEGEGYTAENPTAEDFVARQGQRKYQVKEFLATINEAIRNPFASDHSAAQLICGITRDHPNSQAREASLQRPDLKFSHMWTMPDQQPTARAESKQLDIQAMLRSATTAVEAEEATQSATLMKLSCLLALPEDEIRTDRSMASYGMDSLIAVELRNWILRQLESHIQMFELMSSMKFAELSRIIARRSRLVATGLFNDDK</sequence>
<dbReference type="SUPFAM" id="SSF53901">
    <property type="entry name" value="Thiolase-like"/>
    <property type="match status" value="1"/>
</dbReference>
<dbReference type="Gene3D" id="3.90.180.10">
    <property type="entry name" value="Medium-chain alcohol dehydrogenases, catalytic domain"/>
    <property type="match status" value="2"/>
</dbReference>
<dbReference type="CDD" id="cd00833">
    <property type="entry name" value="PKS"/>
    <property type="match status" value="1"/>
</dbReference>
<dbReference type="InterPro" id="IPR036736">
    <property type="entry name" value="ACP-like_sf"/>
</dbReference>
<dbReference type="PROSITE" id="PS52019">
    <property type="entry name" value="PKS_MFAS_DH"/>
    <property type="match status" value="1"/>
</dbReference>
<dbReference type="GO" id="GO:0031177">
    <property type="term" value="F:phosphopantetheine binding"/>
    <property type="evidence" value="ECO:0007669"/>
    <property type="project" value="InterPro"/>
</dbReference>
<dbReference type="InterPro" id="IPR011032">
    <property type="entry name" value="GroES-like_sf"/>
</dbReference>
<dbReference type="GO" id="GO:0004312">
    <property type="term" value="F:fatty acid synthase activity"/>
    <property type="evidence" value="ECO:0007669"/>
    <property type="project" value="TreeGrafter"/>
</dbReference>
<dbReference type="InterPro" id="IPR018201">
    <property type="entry name" value="Ketoacyl_synth_AS"/>
</dbReference>
<dbReference type="SMART" id="SM00826">
    <property type="entry name" value="PKS_DH"/>
    <property type="match status" value="1"/>
</dbReference>
<dbReference type="SUPFAM" id="SSF51735">
    <property type="entry name" value="NAD(P)-binding Rossmann-fold domains"/>
    <property type="match status" value="2"/>
</dbReference>
<dbReference type="PROSITE" id="PS52004">
    <property type="entry name" value="KS3_2"/>
    <property type="match status" value="1"/>
</dbReference>
<dbReference type="Pfam" id="PF00109">
    <property type="entry name" value="ketoacyl-synt"/>
    <property type="match status" value="1"/>
</dbReference>
<dbReference type="Gene3D" id="3.10.129.110">
    <property type="entry name" value="Polyketide synthase dehydratase"/>
    <property type="match status" value="1"/>
</dbReference>
<dbReference type="PROSITE" id="PS50075">
    <property type="entry name" value="CARRIER"/>
    <property type="match status" value="1"/>
</dbReference>
<dbReference type="InterPro" id="IPR016035">
    <property type="entry name" value="Acyl_Trfase/lysoPLipase"/>
</dbReference>
<dbReference type="SUPFAM" id="SSF52151">
    <property type="entry name" value="FabD/lysophospholipase-like"/>
    <property type="match status" value="1"/>
</dbReference>
<feature type="domain" description="Carrier" evidence="11">
    <location>
        <begin position="2263"/>
        <end position="2340"/>
    </location>
</feature>
<dbReference type="InterPro" id="IPR042104">
    <property type="entry name" value="PKS_dehydratase_sf"/>
</dbReference>
<keyword evidence="2" id="KW-0596">Phosphopantetheine</keyword>
<dbReference type="SMART" id="SM00823">
    <property type="entry name" value="PKS_PP"/>
    <property type="match status" value="1"/>
</dbReference>
<dbReference type="InterPro" id="IPR020806">
    <property type="entry name" value="PKS_PP-bd"/>
</dbReference>
<protein>
    <submittedName>
        <fullName evidence="14">KR domain-containing protein</fullName>
    </submittedName>
</protein>
<dbReference type="Pfam" id="PF14765">
    <property type="entry name" value="PS-DH"/>
    <property type="match status" value="1"/>
</dbReference>
<comment type="pathway">
    <text evidence="1">Secondary metabolite biosynthesis.</text>
</comment>
<dbReference type="InterPro" id="IPR014031">
    <property type="entry name" value="Ketoacyl_synth_C"/>
</dbReference>
<evidence type="ECO:0000256" key="6">
    <source>
        <dbReference type="ARBA" id="ARBA00023002"/>
    </source>
</evidence>
<evidence type="ECO:0000313" key="15">
    <source>
        <dbReference type="Proteomes" id="UP000824596"/>
    </source>
</evidence>
<comment type="caution">
    <text evidence="14">The sequence shown here is derived from an EMBL/GenBank/DDBJ whole genome shotgun (WGS) entry which is preliminary data.</text>
</comment>
<dbReference type="FunFam" id="3.40.50.720:FF:000209">
    <property type="entry name" value="Polyketide synthase Pks12"/>
    <property type="match status" value="1"/>
</dbReference>
<dbReference type="Proteomes" id="UP000824596">
    <property type="component" value="Unassembled WGS sequence"/>
</dbReference>
<reference evidence="14" key="1">
    <citation type="submission" date="2021-09" db="EMBL/GenBank/DDBJ databases">
        <title>A high-quality genome of the endoparasitic fungus Hirsutella rhossiliensis with a comparison of Hirsutella genomes reveals transposable elements contributing to genome size variation.</title>
        <authorList>
            <person name="Lin R."/>
            <person name="Jiao Y."/>
            <person name="Sun X."/>
            <person name="Ling J."/>
            <person name="Xie B."/>
            <person name="Cheng X."/>
        </authorList>
    </citation>
    <scope>NUCLEOTIDE SEQUENCE</scope>
    <source>
        <strain evidence="14">HR02</strain>
    </source>
</reference>
<dbReference type="GO" id="GO:1901336">
    <property type="term" value="P:lactone biosynthetic process"/>
    <property type="evidence" value="ECO:0007669"/>
    <property type="project" value="UniProtKB-ARBA"/>
</dbReference>
<feature type="active site" description="Proton donor; for dehydratase activity" evidence="9">
    <location>
        <position position="1105"/>
    </location>
</feature>
<dbReference type="Pfam" id="PF16197">
    <property type="entry name" value="KAsynt_C_assoc"/>
    <property type="match status" value="1"/>
</dbReference>
<dbReference type="SMART" id="SM00829">
    <property type="entry name" value="PKS_ER"/>
    <property type="match status" value="1"/>
</dbReference>
<dbReference type="InterPro" id="IPR049900">
    <property type="entry name" value="PKS_mFAS_DH"/>
</dbReference>
<dbReference type="Pfam" id="PF13602">
    <property type="entry name" value="ADH_zinc_N_2"/>
    <property type="match status" value="1"/>
</dbReference>
<dbReference type="Pfam" id="PF00698">
    <property type="entry name" value="Acyl_transf_1"/>
    <property type="match status" value="1"/>
</dbReference>
<dbReference type="InterPro" id="IPR016039">
    <property type="entry name" value="Thiolase-like"/>
</dbReference>
<dbReference type="InterPro" id="IPR014030">
    <property type="entry name" value="Ketoacyl_synth_N"/>
</dbReference>
<feature type="region of interest" description="C-terminal hotdog fold" evidence="9">
    <location>
        <begin position="1039"/>
        <end position="1193"/>
    </location>
</feature>
<organism evidence="14 15">
    <name type="scientific">Hirsutella rhossiliensis</name>
    <dbReference type="NCBI Taxonomy" id="111463"/>
    <lineage>
        <taxon>Eukaryota</taxon>
        <taxon>Fungi</taxon>
        <taxon>Dikarya</taxon>
        <taxon>Ascomycota</taxon>
        <taxon>Pezizomycotina</taxon>
        <taxon>Sordariomycetes</taxon>
        <taxon>Hypocreomycetidae</taxon>
        <taxon>Hypocreales</taxon>
        <taxon>Ophiocordycipitaceae</taxon>
        <taxon>Hirsutella</taxon>
    </lineage>
</organism>
<dbReference type="GO" id="GO:0030639">
    <property type="term" value="P:polyketide biosynthetic process"/>
    <property type="evidence" value="ECO:0007669"/>
    <property type="project" value="UniProtKB-ARBA"/>
</dbReference>
<evidence type="ECO:0000313" key="14">
    <source>
        <dbReference type="EMBL" id="KAH0966340.1"/>
    </source>
</evidence>
<feature type="active site" description="Proton acceptor; for dehydratase activity" evidence="9">
    <location>
        <position position="910"/>
    </location>
</feature>
<dbReference type="InterPro" id="IPR020841">
    <property type="entry name" value="PKS_Beta-ketoAc_synthase_dom"/>
</dbReference>
<dbReference type="SMART" id="SM00822">
    <property type="entry name" value="PKS_KR"/>
    <property type="match status" value="1"/>
</dbReference>
<keyword evidence="5" id="KW-0521">NADP</keyword>
<keyword evidence="4" id="KW-0808">Transferase</keyword>
<dbReference type="Pfam" id="PF08242">
    <property type="entry name" value="Methyltransf_12"/>
    <property type="match status" value="1"/>
</dbReference>
<accession>A0A9P8N3U3</accession>
<dbReference type="OrthoDB" id="329835at2759"/>
<evidence type="ECO:0000256" key="1">
    <source>
        <dbReference type="ARBA" id="ARBA00005179"/>
    </source>
</evidence>
<feature type="region of interest" description="N-terminal hotdog fold" evidence="9">
    <location>
        <begin position="870"/>
        <end position="1016"/>
    </location>
</feature>
<dbReference type="GeneID" id="68350878"/>
<dbReference type="SUPFAM" id="SSF50129">
    <property type="entry name" value="GroES-like"/>
    <property type="match status" value="1"/>
</dbReference>
<keyword evidence="8" id="KW-0012">Acyltransferase</keyword>
<evidence type="ECO:0000256" key="7">
    <source>
        <dbReference type="ARBA" id="ARBA00023268"/>
    </source>
</evidence>
<dbReference type="SUPFAM" id="SSF53335">
    <property type="entry name" value="S-adenosyl-L-methionine-dependent methyltransferases"/>
    <property type="match status" value="1"/>
</dbReference>
<evidence type="ECO:0000256" key="3">
    <source>
        <dbReference type="ARBA" id="ARBA00022553"/>
    </source>
</evidence>
<dbReference type="InterPro" id="IPR036291">
    <property type="entry name" value="NAD(P)-bd_dom_sf"/>
</dbReference>
<dbReference type="PANTHER" id="PTHR43775">
    <property type="entry name" value="FATTY ACID SYNTHASE"/>
    <property type="match status" value="1"/>
</dbReference>
<dbReference type="PROSITE" id="PS00012">
    <property type="entry name" value="PHOSPHOPANTETHEINE"/>
    <property type="match status" value="1"/>
</dbReference>
<dbReference type="PROSITE" id="PS00606">
    <property type="entry name" value="KS3_1"/>
    <property type="match status" value="1"/>
</dbReference>
<dbReference type="Gene3D" id="1.10.1200.10">
    <property type="entry name" value="ACP-like"/>
    <property type="match status" value="1"/>
</dbReference>
<keyword evidence="3" id="KW-0597">Phosphoprotein</keyword>
<dbReference type="InterPro" id="IPR013217">
    <property type="entry name" value="Methyltransf_12"/>
</dbReference>
<dbReference type="PANTHER" id="PTHR43775:SF29">
    <property type="entry name" value="ASPERFURANONE POLYKETIDE SYNTHASE AFOG-RELATED"/>
    <property type="match status" value="1"/>
</dbReference>
<dbReference type="Gene3D" id="3.40.50.150">
    <property type="entry name" value="Vaccinia Virus protein VP39"/>
    <property type="match status" value="1"/>
</dbReference>
<dbReference type="InterPro" id="IPR049551">
    <property type="entry name" value="PKS_DH_C"/>
</dbReference>
<dbReference type="CDD" id="cd05195">
    <property type="entry name" value="enoyl_red"/>
    <property type="match status" value="1"/>
</dbReference>
<keyword evidence="15" id="KW-1185">Reference proteome</keyword>
<dbReference type="CDD" id="cd02440">
    <property type="entry name" value="AdoMet_MTases"/>
    <property type="match status" value="1"/>
</dbReference>
<dbReference type="EMBL" id="JAIZPD010000002">
    <property type="protein sequence ID" value="KAH0966340.1"/>
    <property type="molecule type" value="Genomic_DNA"/>
</dbReference>
<dbReference type="Gene3D" id="3.40.366.10">
    <property type="entry name" value="Malonyl-Coenzyme A Acyl Carrier Protein, domain 2"/>
    <property type="match status" value="2"/>
</dbReference>
<keyword evidence="7" id="KW-0511">Multifunctional enzyme</keyword>
<dbReference type="InterPro" id="IPR020807">
    <property type="entry name" value="PKS_DH"/>
</dbReference>
<dbReference type="Gene3D" id="3.40.47.10">
    <property type="match status" value="1"/>
</dbReference>
<dbReference type="InterPro" id="IPR050091">
    <property type="entry name" value="PKS_NRPS_Biosynth_Enz"/>
</dbReference>
<dbReference type="Gene3D" id="3.40.50.720">
    <property type="entry name" value="NAD(P)-binding Rossmann-like Domain"/>
    <property type="match status" value="2"/>
</dbReference>
<feature type="domain" description="Ketosynthase family 3 (KS3)" evidence="12">
    <location>
        <begin position="9"/>
        <end position="434"/>
    </location>
</feature>
<evidence type="ECO:0000259" key="13">
    <source>
        <dbReference type="PROSITE" id="PS52019"/>
    </source>
</evidence>
<evidence type="ECO:0000259" key="12">
    <source>
        <dbReference type="PROSITE" id="PS52004"/>
    </source>
</evidence>
<evidence type="ECO:0000259" key="11">
    <source>
        <dbReference type="PROSITE" id="PS50075"/>
    </source>
</evidence>
<feature type="domain" description="PKS/mFAS DH" evidence="13">
    <location>
        <begin position="870"/>
        <end position="1193"/>
    </location>
</feature>
<gene>
    <name evidence="14" type="ORF">HRG_01749</name>
</gene>
<evidence type="ECO:0000256" key="10">
    <source>
        <dbReference type="SAM" id="MobiDB-lite"/>
    </source>
</evidence>
<evidence type="ECO:0000256" key="9">
    <source>
        <dbReference type="PROSITE-ProRule" id="PRU01363"/>
    </source>
</evidence>
<dbReference type="InterPro" id="IPR013968">
    <property type="entry name" value="PKS_KR"/>
</dbReference>
<evidence type="ECO:0000256" key="2">
    <source>
        <dbReference type="ARBA" id="ARBA00022450"/>
    </source>
</evidence>
<feature type="region of interest" description="Disordered" evidence="10">
    <location>
        <begin position="1485"/>
        <end position="1515"/>
    </location>
</feature>
<name>A0A9P8N3U3_9HYPO</name>
<evidence type="ECO:0000256" key="4">
    <source>
        <dbReference type="ARBA" id="ARBA00022679"/>
    </source>
</evidence>
<dbReference type="GO" id="GO:0004315">
    <property type="term" value="F:3-oxoacyl-[acyl-carrier-protein] synthase activity"/>
    <property type="evidence" value="ECO:0007669"/>
    <property type="project" value="InterPro"/>
</dbReference>
<dbReference type="InterPro" id="IPR001227">
    <property type="entry name" value="Ac_transferase_dom_sf"/>
</dbReference>
<dbReference type="InterPro" id="IPR014043">
    <property type="entry name" value="Acyl_transferase_dom"/>
</dbReference>
<dbReference type="SMART" id="SM00825">
    <property type="entry name" value="PKS_KS"/>
    <property type="match status" value="1"/>
</dbReference>
<dbReference type="SUPFAM" id="SSF47336">
    <property type="entry name" value="ACP-like"/>
    <property type="match status" value="1"/>
</dbReference>
<evidence type="ECO:0000256" key="5">
    <source>
        <dbReference type="ARBA" id="ARBA00022857"/>
    </source>
</evidence>
<proteinExistence type="predicted"/>
<dbReference type="InterPro" id="IPR029063">
    <property type="entry name" value="SAM-dependent_MTases_sf"/>
</dbReference>
<dbReference type="Pfam" id="PF08659">
    <property type="entry name" value="KR"/>
    <property type="match status" value="1"/>
</dbReference>
<dbReference type="GO" id="GO:0006633">
    <property type="term" value="P:fatty acid biosynthetic process"/>
    <property type="evidence" value="ECO:0007669"/>
    <property type="project" value="InterPro"/>
</dbReference>